<evidence type="ECO:0000256" key="9">
    <source>
        <dbReference type="ARBA" id="ARBA00022989"/>
    </source>
</evidence>
<dbReference type="GO" id="GO:0022904">
    <property type="term" value="P:respiratory electron transport chain"/>
    <property type="evidence" value="ECO:0007669"/>
    <property type="project" value="InterPro"/>
</dbReference>
<dbReference type="GO" id="GO:0009055">
    <property type="term" value="F:electron transfer activity"/>
    <property type="evidence" value="ECO:0007669"/>
    <property type="project" value="InterPro"/>
</dbReference>
<reference evidence="15" key="1">
    <citation type="submission" date="2020-09" db="EMBL/GenBank/DDBJ databases">
        <title>Genome seq and assembly of Devosia sp.</title>
        <authorList>
            <person name="Chhetri G."/>
        </authorList>
    </citation>
    <scope>NUCLEOTIDE SEQUENCE</scope>
    <source>
        <strain evidence="15">PTR5</strain>
    </source>
</reference>
<evidence type="ECO:0000256" key="2">
    <source>
        <dbReference type="ARBA" id="ARBA00004651"/>
    </source>
</evidence>
<sequence length="174" mass="18546">MKSSSQRYGSVAMAIHWLSALAVVALLASGQVMAGSAPERLGKILPIHVSLGLVVGLLTLVRIVWWLALDRRPRPEATLGPVQRRLAGAVHGLLYLSLIVMVASGIAMLALTGALPVIFGGGVLPDFEAVPPFAAHSLVSKLLLALAVGHIGAALYHQFIRRDRLIERMWPGRA</sequence>
<organism evidence="15 16">
    <name type="scientific">Devosia oryzisoli</name>
    <dbReference type="NCBI Taxonomy" id="2774138"/>
    <lineage>
        <taxon>Bacteria</taxon>
        <taxon>Pseudomonadati</taxon>
        <taxon>Pseudomonadota</taxon>
        <taxon>Alphaproteobacteria</taxon>
        <taxon>Hyphomicrobiales</taxon>
        <taxon>Devosiaceae</taxon>
        <taxon>Devosia</taxon>
    </lineage>
</organism>
<dbReference type="AlphaFoldDB" id="A0A927IUB1"/>
<proteinExistence type="inferred from homology"/>
<dbReference type="GO" id="GO:0020037">
    <property type="term" value="F:heme binding"/>
    <property type="evidence" value="ECO:0007669"/>
    <property type="project" value="TreeGrafter"/>
</dbReference>
<dbReference type="EMBL" id="JACYFU010000003">
    <property type="protein sequence ID" value="MBD8066541.1"/>
    <property type="molecule type" value="Genomic_DNA"/>
</dbReference>
<keyword evidence="3" id="KW-0813">Transport</keyword>
<evidence type="ECO:0000256" key="1">
    <source>
        <dbReference type="ARBA" id="ARBA00001970"/>
    </source>
</evidence>
<dbReference type="Gene3D" id="1.20.950.20">
    <property type="entry name" value="Transmembrane di-heme cytochromes, Chain C"/>
    <property type="match status" value="1"/>
</dbReference>
<dbReference type="GO" id="GO:0005886">
    <property type="term" value="C:plasma membrane"/>
    <property type="evidence" value="ECO:0007669"/>
    <property type="project" value="UniProtKB-SubCell"/>
</dbReference>
<evidence type="ECO:0000256" key="12">
    <source>
        <dbReference type="ARBA" id="ARBA00037975"/>
    </source>
</evidence>
<protein>
    <submittedName>
        <fullName evidence="15">Cytochrome b</fullName>
    </submittedName>
</protein>
<dbReference type="PANTHER" id="PTHR30529">
    <property type="entry name" value="CYTOCHROME B561"/>
    <property type="match status" value="1"/>
</dbReference>
<comment type="similarity">
    <text evidence="12">Belongs to the cytochrome b561 family.</text>
</comment>
<dbReference type="SUPFAM" id="SSF81342">
    <property type="entry name" value="Transmembrane di-heme cytochromes"/>
    <property type="match status" value="1"/>
</dbReference>
<comment type="cofactor">
    <cofactor evidence="1">
        <name>heme b</name>
        <dbReference type="ChEBI" id="CHEBI:60344"/>
    </cofactor>
</comment>
<keyword evidence="6 13" id="KW-0812">Transmembrane</keyword>
<accession>A0A927IUB1</accession>
<evidence type="ECO:0000256" key="6">
    <source>
        <dbReference type="ARBA" id="ARBA00022692"/>
    </source>
</evidence>
<dbReference type="Pfam" id="PF01292">
    <property type="entry name" value="Ni_hydr_CYTB"/>
    <property type="match status" value="1"/>
</dbReference>
<feature type="transmembrane region" description="Helical" evidence="13">
    <location>
        <begin position="93"/>
        <end position="118"/>
    </location>
</feature>
<dbReference type="Proteomes" id="UP000654108">
    <property type="component" value="Unassembled WGS sequence"/>
</dbReference>
<keyword evidence="8" id="KW-0249">Electron transport</keyword>
<keyword evidence="7" id="KW-0479">Metal-binding</keyword>
<dbReference type="InterPro" id="IPR052168">
    <property type="entry name" value="Cytochrome_b561_oxidase"/>
</dbReference>
<evidence type="ECO:0000256" key="11">
    <source>
        <dbReference type="ARBA" id="ARBA00023136"/>
    </source>
</evidence>
<keyword evidence="11 13" id="KW-0472">Membrane</keyword>
<comment type="subcellular location">
    <subcellularLocation>
        <location evidence="2">Cell membrane</location>
        <topology evidence="2">Multi-pass membrane protein</topology>
    </subcellularLocation>
</comment>
<keyword evidence="4" id="KW-1003">Cell membrane</keyword>
<dbReference type="GO" id="GO:0046872">
    <property type="term" value="F:metal ion binding"/>
    <property type="evidence" value="ECO:0007669"/>
    <property type="project" value="UniProtKB-KW"/>
</dbReference>
<evidence type="ECO:0000256" key="5">
    <source>
        <dbReference type="ARBA" id="ARBA00022617"/>
    </source>
</evidence>
<evidence type="ECO:0000313" key="16">
    <source>
        <dbReference type="Proteomes" id="UP000654108"/>
    </source>
</evidence>
<feature type="domain" description="Cytochrome b561 bacterial/Ni-hydrogenase" evidence="14">
    <location>
        <begin position="7"/>
        <end position="172"/>
    </location>
</feature>
<dbReference type="InterPro" id="IPR011577">
    <property type="entry name" value="Cyt_b561_bac/Ni-Hgenase"/>
</dbReference>
<feature type="transmembrane region" description="Helical" evidence="13">
    <location>
        <begin position="138"/>
        <end position="159"/>
    </location>
</feature>
<evidence type="ECO:0000259" key="14">
    <source>
        <dbReference type="Pfam" id="PF01292"/>
    </source>
</evidence>
<evidence type="ECO:0000256" key="13">
    <source>
        <dbReference type="SAM" id="Phobius"/>
    </source>
</evidence>
<gene>
    <name evidence="15" type="ORF">IC608_13780</name>
</gene>
<evidence type="ECO:0000313" key="15">
    <source>
        <dbReference type="EMBL" id="MBD8066541.1"/>
    </source>
</evidence>
<feature type="transmembrane region" description="Helical" evidence="13">
    <location>
        <begin position="44"/>
        <end position="65"/>
    </location>
</feature>
<keyword evidence="9 13" id="KW-1133">Transmembrane helix</keyword>
<dbReference type="PANTHER" id="PTHR30529:SF7">
    <property type="entry name" value="CYTOCHROME B561 BACTERIAL_NI-HYDROGENASE DOMAIN-CONTAINING PROTEIN"/>
    <property type="match status" value="1"/>
</dbReference>
<name>A0A927IUB1_9HYPH</name>
<keyword evidence="10" id="KW-0408">Iron</keyword>
<dbReference type="InterPro" id="IPR016174">
    <property type="entry name" value="Di-haem_cyt_TM"/>
</dbReference>
<comment type="caution">
    <text evidence="15">The sequence shown here is derived from an EMBL/GenBank/DDBJ whole genome shotgun (WGS) entry which is preliminary data.</text>
</comment>
<evidence type="ECO:0000256" key="3">
    <source>
        <dbReference type="ARBA" id="ARBA00022448"/>
    </source>
</evidence>
<keyword evidence="16" id="KW-1185">Reference proteome</keyword>
<evidence type="ECO:0000256" key="4">
    <source>
        <dbReference type="ARBA" id="ARBA00022475"/>
    </source>
</evidence>
<evidence type="ECO:0000256" key="7">
    <source>
        <dbReference type="ARBA" id="ARBA00022723"/>
    </source>
</evidence>
<evidence type="ECO:0000256" key="8">
    <source>
        <dbReference type="ARBA" id="ARBA00022982"/>
    </source>
</evidence>
<keyword evidence="5" id="KW-0349">Heme</keyword>
<evidence type="ECO:0000256" key="10">
    <source>
        <dbReference type="ARBA" id="ARBA00023004"/>
    </source>
</evidence>